<name>A0A2K4MNI3_9NEIS</name>
<feature type="domain" description="Multidrug resistance protein MdtA-like C-terminal permuted SH3" evidence="5">
    <location>
        <begin position="293"/>
        <end position="350"/>
    </location>
</feature>
<proteinExistence type="inferred from homology"/>
<reference evidence="7 8" key="1">
    <citation type="submission" date="2018-01" db="EMBL/GenBank/DDBJ databases">
        <title>Genomic Sequence of Chromobacterium MWU13-2610 from wild cranberry bogs within the Cape Cod National Seashore.</title>
        <authorList>
            <person name="O'Hara-Hanley K."/>
            <person name="Soby S."/>
            <person name="Harrison A."/>
        </authorList>
    </citation>
    <scope>NUCLEOTIDE SEQUENCE [LARGE SCALE GENOMIC DNA]</scope>
    <source>
        <strain evidence="7 8">MWU13-2610</strain>
    </source>
</reference>
<dbReference type="PANTHER" id="PTHR30469:SF15">
    <property type="entry name" value="HLYD FAMILY OF SECRETION PROTEINS"/>
    <property type="match status" value="1"/>
</dbReference>
<accession>A0A2K4MNI3</accession>
<comment type="similarity">
    <text evidence="1">Belongs to the membrane fusion protein (MFP) (TC 8.A.1) family.</text>
</comment>
<keyword evidence="8" id="KW-1185">Reference proteome</keyword>
<dbReference type="PANTHER" id="PTHR30469">
    <property type="entry name" value="MULTIDRUG RESISTANCE PROTEIN MDTA"/>
    <property type="match status" value="1"/>
</dbReference>
<dbReference type="EMBL" id="PPTF01000045">
    <property type="protein sequence ID" value="POA98620.1"/>
    <property type="molecule type" value="Genomic_DNA"/>
</dbReference>
<dbReference type="Gene3D" id="1.10.287.470">
    <property type="entry name" value="Helix hairpin bin"/>
    <property type="match status" value="1"/>
</dbReference>
<dbReference type="Pfam" id="PF25967">
    <property type="entry name" value="RND-MFP_C"/>
    <property type="match status" value="1"/>
</dbReference>
<evidence type="ECO:0000259" key="6">
    <source>
        <dbReference type="Pfam" id="PF25973"/>
    </source>
</evidence>
<evidence type="ECO:0000256" key="1">
    <source>
        <dbReference type="ARBA" id="ARBA00009477"/>
    </source>
</evidence>
<dbReference type="Gene3D" id="2.40.50.100">
    <property type="match status" value="1"/>
</dbReference>
<dbReference type="InterPro" id="IPR006143">
    <property type="entry name" value="RND_pump_MFP"/>
</dbReference>
<dbReference type="SUPFAM" id="SSF111369">
    <property type="entry name" value="HlyD-like secretion proteins"/>
    <property type="match status" value="1"/>
</dbReference>
<feature type="domain" description="CzcB-like barrel-sandwich hybrid" evidence="6">
    <location>
        <begin position="69"/>
        <end position="208"/>
    </location>
</feature>
<feature type="signal peptide" evidence="3">
    <location>
        <begin position="1"/>
        <end position="23"/>
    </location>
</feature>
<dbReference type="Pfam" id="PF25973">
    <property type="entry name" value="BSH_CzcB"/>
    <property type="match status" value="1"/>
</dbReference>
<evidence type="ECO:0000313" key="7">
    <source>
        <dbReference type="EMBL" id="POA98620.1"/>
    </source>
</evidence>
<dbReference type="RefSeq" id="WP_103319964.1">
    <property type="nucleotide sequence ID" value="NZ_PPTF01000045.1"/>
</dbReference>
<dbReference type="Gene3D" id="2.40.30.170">
    <property type="match status" value="1"/>
</dbReference>
<dbReference type="NCBIfam" id="TIGR01730">
    <property type="entry name" value="RND_mfp"/>
    <property type="match status" value="1"/>
</dbReference>
<evidence type="ECO:0000256" key="3">
    <source>
        <dbReference type="SAM" id="SignalP"/>
    </source>
</evidence>
<protein>
    <submittedName>
        <fullName evidence="7">Efflux RND transporter periplasmic adaptor subunit</fullName>
    </submittedName>
</protein>
<gene>
    <name evidence="7" type="ORF">C2134_10900</name>
</gene>
<evidence type="ECO:0000259" key="4">
    <source>
        <dbReference type="Pfam" id="PF25954"/>
    </source>
</evidence>
<dbReference type="Proteomes" id="UP000236416">
    <property type="component" value="Unassembled WGS sequence"/>
</dbReference>
<dbReference type="Pfam" id="PF25954">
    <property type="entry name" value="Beta-barrel_RND_2"/>
    <property type="match status" value="1"/>
</dbReference>
<evidence type="ECO:0000256" key="2">
    <source>
        <dbReference type="SAM" id="Coils"/>
    </source>
</evidence>
<comment type="caution">
    <text evidence="7">The sequence shown here is derived from an EMBL/GenBank/DDBJ whole genome shotgun (WGS) entry which is preliminary data.</text>
</comment>
<evidence type="ECO:0000259" key="5">
    <source>
        <dbReference type="Pfam" id="PF25967"/>
    </source>
</evidence>
<dbReference type="InterPro" id="IPR058647">
    <property type="entry name" value="BSH_CzcB-like"/>
</dbReference>
<dbReference type="InterPro" id="IPR058627">
    <property type="entry name" value="MdtA-like_C"/>
</dbReference>
<evidence type="ECO:0000313" key="8">
    <source>
        <dbReference type="Proteomes" id="UP000236416"/>
    </source>
</evidence>
<dbReference type="GO" id="GO:1990281">
    <property type="term" value="C:efflux pump complex"/>
    <property type="evidence" value="ECO:0007669"/>
    <property type="project" value="TreeGrafter"/>
</dbReference>
<dbReference type="InterPro" id="IPR058792">
    <property type="entry name" value="Beta-barrel_RND_2"/>
</dbReference>
<dbReference type="AlphaFoldDB" id="A0A2K4MNI3"/>
<feature type="domain" description="CusB-like beta-barrel" evidence="4">
    <location>
        <begin position="215"/>
        <end position="281"/>
    </location>
</feature>
<keyword evidence="3" id="KW-0732">Signal</keyword>
<sequence length="366" mass="38833">MNTRLCLTALILLPLAACGDGHAENASAKAASAPVARRLSSADVVRAEVRPLAAIIPFTGSLNALSSSVISSEVDASVREVRVREGEPVRRGQLLAVLDTEALAQSVEEQSAQLDNSKSRLKLAKVKLDKQRELLGKGFISQIAYDELESDYKVKEGELRAQAAQLARAQRQLADAQVKSPIDGVIYERKINPGEVASRNMKLFSVADLSVLEIAATVPSRLVGQAKVGMSATFNVDGAGQPRHGEVVRINPVAIPGTRSFTLFIRVKNPDGRLKVGQFAKGGVVLQEVKDKVVVPLSSVRDIDGQPWVLVAEKGRLAKRPVTVALRADADRQVAISGVAPGERVVVGELLGSKAGDAVSLPAGRA</sequence>
<feature type="coiled-coil region" evidence="2">
    <location>
        <begin position="107"/>
        <end position="179"/>
    </location>
</feature>
<dbReference type="Gene3D" id="2.40.420.20">
    <property type="match status" value="1"/>
</dbReference>
<organism evidence="7 8">
    <name type="scientific">Chromobacterium sinusclupearum</name>
    <dbReference type="NCBI Taxonomy" id="2077146"/>
    <lineage>
        <taxon>Bacteria</taxon>
        <taxon>Pseudomonadati</taxon>
        <taxon>Pseudomonadota</taxon>
        <taxon>Betaproteobacteria</taxon>
        <taxon>Neisseriales</taxon>
        <taxon>Chromobacteriaceae</taxon>
        <taxon>Chromobacterium</taxon>
    </lineage>
</organism>
<keyword evidence="2" id="KW-0175">Coiled coil</keyword>
<dbReference type="GO" id="GO:0015562">
    <property type="term" value="F:efflux transmembrane transporter activity"/>
    <property type="evidence" value="ECO:0007669"/>
    <property type="project" value="TreeGrafter"/>
</dbReference>
<feature type="chain" id="PRO_5014325607" evidence="3">
    <location>
        <begin position="24"/>
        <end position="366"/>
    </location>
</feature>